<dbReference type="AlphaFoldDB" id="J2F783"/>
<proteinExistence type="predicted"/>
<feature type="domain" description="DUF4123" evidence="1">
    <location>
        <begin position="22"/>
        <end position="135"/>
    </location>
</feature>
<sequence length="263" mass="29203">MSGGQSPRAWLQDHPLQTSEQLFAILGNASAAEPLPAWRRSMTLAPSPIWADTPYAEWESVMPYVASVSPDSEFLDWIASTDSLDWGWLAVASVSQQTLAEHLRGLTQVLLPGGRSVFFRFWDGCFVLPILQAADVDAGQLLPVVSRCLINGQSLEVVGNARRPARAFPWWQVPDGVLQALAERSTDALLNNLLGWLSEEHPDLFERVDERILRRKILHFVETPGLVPAPRAPLLAYLTQELVELRAQPSARLRPPDVERTSG</sequence>
<evidence type="ECO:0000313" key="2">
    <source>
        <dbReference type="EMBL" id="EJL04978.1"/>
    </source>
</evidence>
<dbReference type="HOGENOM" id="CLU_1218919_0_0_6"/>
<comment type="caution">
    <text evidence="2">The sequence shown here is derived from an EMBL/GenBank/DDBJ whole genome shotgun (WGS) entry which is preliminary data.</text>
</comment>
<evidence type="ECO:0000259" key="1">
    <source>
        <dbReference type="Pfam" id="PF13503"/>
    </source>
</evidence>
<dbReference type="eggNOG" id="ENOG5032UK6">
    <property type="taxonomic scope" value="Bacteria"/>
</dbReference>
<dbReference type="Proteomes" id="UP000007289">
    <property type="component" value="Chromosome"/>
</dbReference>
<dbReference type="Pfam" id="PF13503">
    <property type="entry name" value="DUF4123"/>
    <property type="match status" value="1"/>
</dbReference>
<organism evidence="2">
    <name type="scientific">Pseudomonas fluorescens (strain Q2-87)</name>
    <dbReference type="NCBI Taxonomy" id="1038922"/>
    <lineage>
        <taxon>Bacteria</taxon>
        <taxon>Pseudomonadati</taxon>
        <taxon>Pseudomonadota</taxon>
        <taxon>Gammaproteobacteria</taxon>
        <taxon>Pseudomonadales</taxon>
        <taxon>Pseudomonadaceae</taxon>
        <taxon>Pseudomonas</taxon>
    </lineage>
</organism>
<reference evidence="2" key="1">
    <citation type="journal article" date="2012" name="PLoS Genet.">
        <title>Comparative Genomics of Plant-Associated Pseudomonas spp.: Insights into Diversity and Inheritance of Traits Involved in Multitrophic Interactions.</title>
        <authorList>
            <person name="Loper J.E."/>
            <person name="Hassan K.A."/>
            <person name="Mavrodi D.V."/>
            <person name="Davis E.W.II."/>
            <person name="Lim C.K."/>
            <person name="Shaffer B.T."/>
            <person name="Elbourne L.D."/>
            <person name="Stockwell V.O."/>
            <person name="Hartney S.L."/>
            <person name="Breakwell K."/>
            <person name="Henkels M.D."/>
            <person name="Tetu S.G."/>
            <person name="Rangel L.I."/>
            <person name="Kidarsa T.A."/>
            <person name="Wilson N.L."/>
            <person name="van de Mortel J.E."/>
            <person name="Song C."/>
            <person name="Blumhagen R."/>
            <person name="Radune D."/>
            <person name="Hostetler J.B."/>
            <person name="Brinkac L.M."/>
            <person name="Durkin A.S."/>
            <person name="Kluepfel D.A."/>
            <person name="Wechter W.P."/>
            <person name="Anderson A.J."/>
            <person name="Kim Y.C."/>
            <person name="Pierson L.S.III."/>
            <person name="Pierson E.A."/>
            <person name="Lindow S.E."/>
            <person name="Kobayashi D.Y."/>
            <person name="Raaijmakers J.M."/>
            <person name="Weller D.M."/>
            <person name="Thomashow L.S."/>
            <person name="Allen A.E."/>
            <person name="Paulsen I.T."/>
        </authorList>
    </citation>
    <scope>NUCLEOTIDE SEQUENCE [LARGE SCALE GENOMIC DNA]</scope>
    <source>
        <strain evidence="2">Q2-87</strain>
    </source>
</reference>
<accession>J2F783</accession>
<dbReference type="InterPro" id="IPR025391">
    <property type="entry name" value="DUF4123"/>
</dbReference>
<dbReference type="RefSeq" id="WP_003186536.1">
    <property type="nucleotide sequence ID" value="NZ_CM001558.1"/>
</dbReference>
<gene>
    <name evidence="2" type="ORF">PflQ2_5208</name>
</gene>
<protein>
    <recommendedName>
        <fullName evidence="1">DUF4123 domain-containing protein</fullName>
    </recommendedName>
</protein>
<name>J2F783_PSEFQ</name>
<dbReference type="PATRIC" id="fig|1038922.3.peg.311"/>
<dbReference type="EMBL" id="AGBM01000001">
    <property type="protein sequence ID" value="EJL04978.1"/>
    <property type="molecule type" value="Genomic_DNA"/>
</dbReference>